<gene>
    <name evidence="9" type="ORF">JD79_00980</name>
</gene>
<protein>
    <recommendedName>
        <fullName evidence="3">beta-N-acetylhexosaminidase</fullName>
        <ecNumber evidence="3">3.2.1.52</ecNumber>
    </recommendedName>
</protein>
<keyword evidence="4" id="KW-0378">Hydrolase</keyword>
<feature type="domain" description="Glycoside hydrolase family 3 N-terminal" evidence="8">
    <location>
        <begin position="67"/>
        <end position="380"/>
    </location>
</feature>
<sequence>MRPPVRTRPAALLALACLVLSACSGSAEDPPVTTSPATASSTRSEVTVPEAADPVDAALAGMDRRAQVAQLFVVGVQLDDLSPGDDLVADGVGGVFLAGRSRAPAAELAAVTGRWASGAPGPRPWVAVDQEGGQVQALQGPGFDRLPAADEQGQLPPDRLAALAGTLGAQLASAGVTLDLAPVADVVPAGTEEGNDPIGAFGRQYGSTAADVVPDVRAVVDGLAAHGVTATLKHFPGLGLVDATTDEVAGVTDPVTTAVSEQVTAFGELARSDAEPFVMVSSATYPRLDPDAPATFSRRVVTTLLRGFLRFDGVVITDDVGAAVAFEDVPPGDRAVRFLGAGGTLVLTVDAEIYPEMLDAVLARAEADPAFSATVDAAVRTALAAKARAGLLQQVRAPAR</sequence>
<comment type="caution">
    <text evidence="9">The sequence shown here is derived from an EMBL/GenBank/DDBJ whole genome shotgun (WGS) entry which is preliminary data.</text>
</comment>
<dbReference type="AlphaFoldDB" id="A0A317QFI6"/>
<feature type="compositionally biased region" description="Low complexity" evidence="6">
    <location>
        <begin position="25"/>
        <end position="44"/>
    </location>
</feature>
<evidence type="ECO:0000259" key="8">
    <source>
        <dbReference type="Pfam" id="PF00933"/>
    </source>
</evidence>
<dbReference type="InterPro" id="IPR001764">
    <property type="entry name" value="Glyco_hydro_3_N"/>
</dbReference>
<dbReference type="EMBL" id="QGTX01000001">
    <property type="protein sequence ID" value="PWW21839.1"/>
    <property type="molecule type" value="Genomic_DNA"/>
</dbReference>
<keyword evidence="10" id="KW-1185">Reference proteome</keyword>
<organism evidence="9 10">
    <name type="scientific">Geodermatophilus normandii</name>
    <dbReference type="NCBI Taxonomy" id="1137989"/>
    <lineage>
        <taxon>Bacteria</taxon>
        <taxon>Bacillati</taxon>
        <taxon>Actinomycetota</taxon>
        <taxon>Actinomycetes</taxon>
        <taxon>Geodermatophilales</taxon>
        <taxon>Geodermatophilaceae</taxon>
        <taxon>Geodermatophilus</taxon>
    </lineage>
</organism>
<comment type="catalytic activity">
    <reaction evidence="1">
        <text>Hydrolysis of terminal non-reducing N-acetyl-D-hexosamine residues in N-acetyl-beta-D-hexosaminides.</text>
        <dbReference type="EC" id="3.2.1.52"/>
    </reaction>
</comment>
<reference evidence="10" key="1">
    <citation type="submission" date="2018-05" db="EMBL/GenBank/DDBJ databases">
        <authorList>
            <person name="Klenk H.-P."/>
            <person name="Huntemann M."/>
            <person name="Clum A."/>
            <person name="Pillay M."/>
            <person name="Palaniappan K."/>
            <person name="Varghese N."/>
            <person name="Mikhailova N."/>
            <person name="Stamatis D."/>
            <person name="Reddy T."/>
            <person name="Daum C."/>
            <person name="Shapiro N."/>
            <person name="Ivanova N."/>
            <person name="Kyrpides N."/>
            <person name="Woyke T."/>
        </authorList>
    </citation>
    <scope>NUCLEOTIDE SEQUENCE [LARGE SCALE GENOMIC DNA]</scope>
    <source>
        <strain evidence="10">DSM 45417</strain>
    </source>
</reference>
<dbReference type="PANTHER" id="PTHR30480:SF13">
    <property type="entry name" value="BETA-HEXOSAMINIDASE"/>
    <property type="match status" value="1"/>
</dbReference>
<dbReference type="Pfam" id="PF00933">
    <property type="entry name" value="Glyco_hydro_3"/>
    <property type="match status" value="1"/>
</dbReference>
<accession>A0A317QFI6</accession>
<dbReference type="OrthoDB" id="9805821at2"/>
<keyword evidence="7" id="KW-0732">Signal</keyword>
<dbReference type="Proteomes" id="UP000246661">
    <property type="component" value="Unassembled WGS sequence"/>
</dbReference>
<dbReference type="EC" id="3.2.1.52" evidence="3"/>
<evidence type="ECO:0000256" key="6">
    <source>
        <dbReference type="SAM" id="MobiDB-lite"/>
    </source>
</evidence>
<feature type="region of interest" description="Disordered" evidence="6">
    <location>
        <begin position="25"/>
        <end position="48"/>
    </location>
</feature>
<dbReference type="RefSeq" id="WP_110004597.1">
    <property type="nucleotide sequence ID" value="NZ_QGTX01000001.1"/>
</dbReference>
<keyword evidence="5" id="KW-0326">Glycosidase</keyword>
<feature type="chain" id="PRO_5016412450" description="beta-N-acetylhexosaminidase" evidence="7">
    <location>
        <begin position="28"/>
        <end position="400"/>
    </location>
</feature>
<evidence type="ECO:0000256" key="7">
    <source>
        <dbReference type="SAM" id="SignalP"/>
    </source>
</evidence>
<dbReference type="PANTHER" id="PTHR30480">
    <property type="entry name" value="BETA-HEXOSAMINIDASE-RELATED"/>
    <property type="match status" value="1"/>
</dbReference>
<dbReference type="PROSITE" id="PS51257">
    <property type="entry name" value="PROKAR_LIPOPROTEIN"/>
    <property type="match status" value="1"/>
</dbReference>
<proteinExistence type="inferred from homology"/>
<evidence type="ECO:0000256" key="3">
    <source>
        <dbReference type="ARBA" id="ARBA00012663"/>
    </source>
</evidence>
<dbReference type="GO" id="GO:0004563">
    <property type="term" value="F:beta-N-acetylhexosaminidase activity"/>
    <property type="evidence" value="ECO:0007669"/>
    <property type="project" value="UniProtKB-EC"/>
</dbReference>
<dbReference type="GO" id="GO:0005975">
    <property type="term" value="P:carbohydrate metabolic process"/>
    <property type="evidence" value="ECO:0007669"/>
    <property type="project" value="InterPro"/>
</dbReference>
<feature type="signal peptide" evidence="7">
    <location>
        <begin position="1"/>
        <end position="27"/>
    </location>
</feature>
<dbReference type="GO" id="GO:0009254">
    <property type="term" value="P:peptidoglycan turnover"/>
    <property type="evidence" value="ECO:0007669"/>
    <property type="project" value="TreeGrafter"/>
</dbReference>
<dbReference type="InterPro" id="IPR036962">
    <property type="entry name" value="Glyco_hydro_3_N_sf"/>
</dbReference>
<dbReference type="InterPro" id="IPR017853">
    <property type="entry name" value="GH"/>
</dbReference>
<name>A0A317QFI6_9ACTN</name>
<evidence type="ECO:0000256" key="1">
    <source>
        <dbReference type="ARBA" id="ARBA00001231"/>
    </source>
</evidence>
<dbReference type="SUPFAM" id="SSF51445">
    <property type="entry name" value="(Trans)glycosidases"/>
    <property type="match status" value="1"/>
</dbReference>
<evidence type="ECO:0000313" key="10">
    <source>
        <dbReference type="Proteomes" id="UP000246661"/>
    </source>
</evidence>
<dbReference type="InterPro" id="IPR050226">
    <property type="entry name" value="NagZ_Beta-hexosaminidase"/>
</dbReference>
<evidence type="ECO:0000313" key="9">
    <source>
        <dbReference type="EMBL" id="PWW21839.1"/>
    </source>
</evidence>
<evidence type="ECO:0000256" key="2">
    <source>
        <dbReference type="ARBA" id="ARBA00005336"/>
    </source>
</evidence>
<evidence type="ECO:0000256" key="5">
    <source>
        <dbReference type="ARBA" id="ARBA00023295"/>
    </source>
</evidence>
<comment type="similarity">
    <text evidence="2">Belongs to the glycosyl hydrolase 3 family.</text>
</comment>
<dbReference type="Gene3D" id="3.20.20.300">
    <property type="entry name" value="Glycoside hydrolase, family 3, N-terminal domain"/>
    <property type="match status" value="1"/>
</dbReference>
<evidence type="ECO:0000256" key="4">
    <source>
        <dbReference type="ARBA" id="ARBA00022801"/>
    </source>
</evidence>